<dbReference type="EMBL" id="CAJOBA010071068">
    <property type="protein sequence ID" value="CAF4392122.1"/>
    <property type="molecule type" value="Genomic_DNA"/>
</dbReference>
<evidence type="ECO:0000313" key="2">
    <source>
        <dbReference type="EMBL" id="CAF4392122.1"/>
    </source>
</evidence>
<dbReference type="Proteomes" id="UP000682733">
    <property type="component" value="Unassembled WGS sequence"/>
</dbReference>
<dbReference type="EMBL" id="CAJNOK010047710">
    <property type="protein sequence ID" value="CAF1588957.1"/>
    <property type="molecule type" value="Genomic_DNA"/>
</dbReference>
<accession>A0A8S2VIK8</accession>
<organism evidence="2 3">
    <name type="scientific">Didymodactylos carnosus</name>
    <dbReference type="NCBI Taxonomy" id="1234261"/>
    <lineage>
        <taxon>Eukaryota</taxon>
        <taxon>Metazoa</taxon>
        <taxon>Spiralia</taxon>
        <taxon>Gnathifera</taxon>
        <taxon>Rotifera</taxon>
        <taxon>Eurotatoria</taxon>
        <taxon>Bdelloidea</taxon>
        <taxon>Philodinida</taxon>
        <taxon>Philodinidae</taxon>
        <taxon>Didymodactylos</taxon>
    </lineage>
</organism>
<reference evidence="2" key="1">
    <citation type="submission" date="2021-02" db="EMBL/GenBank/DDBJ databases">
        <authorList>
            <person name="Nowell W R."/>
        </authorList>
    </citation>
    <scope>NUCLEOTIDE SEQUENCE</scope>
</reference>
<comment type="caution">
    <text evidence="2">The sequence shown here is derived from an EMBL/GenBank/DDBJ whole genome shotgun (WGS) entry which is preliminary data.</text>
</comment>
<proteinExistence type="predicted"/>
<protein>
    <submittedName>
        <fullName evidence="2">Uncharacterized protein</fullName>
    </submittedName>
</protein>
<name>A0A8S2VIK8_9BILA</name>
<dbReference type="Proteomes" id="UP000677228">
    <property type="component" value="Unassembled WGS sequence"/>
</dbReference>
<evidence type="ECO:0000313" key="3">
    <source>
        <dbReference type="Proteomes" id="UP000682733"/>
    </source>
</evidence>
<gene>
    <name evidence="1" type="ORF">OVA965_LOCUS41439</name>
    <name evidence="2" type="ORF">TMI583_LOCUS43093</name>
</gene>
<sequence>FERKPSLFTLSSNNTGATVVTGSNTDIFKREGIEIKDGLVRSQVKMFNAGPTTPTTALCLLLTDCDELKLNYDNSNNVNENTSNICEVTTTVTNLTSIIKDEKYNEKSPSSGYGSLDFPVTQTNEKHQENVGNNEDCSSYKLRSDHDRNLYMNAELNKRLENSTIISSENEYHVNKPQSQQSFILPVTRFNSDKTSIIELSLATSKSNPKILKRPLSCNGYVQTTVTSSTISVNKNNRNKKVFDYVYRNQPIDYSLSATSGSKSDINVVQGRSHPLSKMRQHHLSML</sequence>
<evidence type="ECO:0000313" key="1">
    <source>
        <dbReference type="EMBL" id="CAF1588957.1"/>
    </source>
</evidence>
<dbReference type="AlphaFoldDB" id="A0A8S2VIK8"/>
<feature type="non-terminal residue" evidence="2">
    <location>
        <position position="1"/>
    </location>
</feature>